<protein>
    <submittedName>
        <fullName evidence="3">Uncharacterized protein</fullName>
    </submittedName>
</protein>
<feature type="compositionally biased region" description="Low complexity" evidence="1">
    <location>
        <begin position="59"/>
        <end position="74"/>
    </location>
</feature>
<dbReference type="InParanoid" id="A0A6I8UZM5"/>
<feature type="compositionally biased region" description="Polar residues" evidence="1">
    <location>
        <begin position="1"/>
        <end position="12"/>
    </location>
</feature>
<dbReference type="RefSeq" id="XP_002134201.3">
    <property type="nucleotide sequence ID" value="XM_002134165.3"/>
</dbReference>
<feature type="compositionally biased region" description="Basic residues" evidence="1">
    <location>
        <begin position="80"/>
        <end position="91"/>
    </location>
</feature>
<feature type="region of interest" description="Disordered" evidence="1">
    <location>
        <begin position="1"/>
        <end position="34"/>
    </location>
</feature>
<organism evidence="2 3">
    <name type="scientific">Drosophila pseudoobscura pseudoobscura</name>
    <name type="common">Fruit fly</name>
    <dbReference type="NCBI Taxonomy" id="46245"/>
    <lineage>
        <taxon>Eukaryota</taxon>
        <taxon>Metazoa</taxon>
        <taxon>Ecdysozoa</taxon>
        <taxon>Arthropoda</taxon>
        <taxon>Hexapoda</taxon>
        <taxon>Insecta</taxon>
        <taxon>Pterygota</taxon>
        <taxon>Neoptera</taxon>
        <taxon>Endopterygota</taxon>
        <taxon>Diptera</taxon>
        <taxon>Brachycera</taxon>
        <taxon>Muscomorpha</taxon>
        <taxon>Ephydroidea</taxon>
        <taxon>Drosophilidae</taxon>
        <taxon>Drosophila</taxon>
        <taxon>Sophophora</taxon>
    </lineage>
</organism>
<reference evidence="3" key="1">
    <citation type="submission" date="2025-08" db="UniProtKB">
        <authorList>
            <consortium name="RefSeq"/>
        </authorList>
    </citation>
    <scope>IDENTIFICATION</scope>
    <source>
        <strain evidence="3">MV-25-SWS-2005</strain>
        <tissue evidence="3">Whole body</tissue>
    </source>
</reference>
<dbReference type="KEGG" id="dpo:6901527"/>
<proteinExistence type="predicted"/>
<gene>
    <name evidence="3" type="primary">LOC6901527</name>
</gene>
<feature type="compositionally biased region" description="Polar residues" evidence="1">
    <location>
        <begin position="141"/>
        <end position="153"/>
    </location>
</feature>
<keyword evidence="2" id="KW-1185">Reference proteome</keyword>
<dbReference type="AlphaFoldDB" id="A0A6I8UZM5"/>
<feature type="compositionally biased region" description="Basic and acidic residues" evidence="1">
    <location>
        <begin position="13"/>
        <end position="24"/>
    </location>
</feature>
<name>A0A6I8UZM5_DROPS</name>
<dbReference type="Proteomes" id="UP000001819">
    <property type="component" value="Chromosome X"/>
</dbReference>
<feature type="region of interest" description="Disordered" evidence="1">
    <location>
        <begin position="208"/>
        <end position="229"/>
    </location>
</feature>
<feature type="compositionally biased region" description="Low complexity" evidence="1">
    <location>
        <begin position="101"/>
        <end position="118"/>
    </location>
</feature>
<accession>A0A6I8UZM5</accession>
<evidence type="ECO:0000256" key="1">
    <source>
        <dbReference type="SAM" id="MobiDB-lite"/>
    </source>
</evidence>
<evidence type="ECO:0000313" key="2">
    <source>
        <dbReference type="Proteomes" id="UP000001819"/>
    </source>
</evidence>
<feature type="region of interest" description="Disordered" evidence="1">
    <location>
        <begin position="57"/>
        <end position="160"/>
    </location>
</feature>
<sequence>MCACESNLTNSKKQMENAVKKEVEGSDVETDEKFEGITVDAADQQLVASYRRYSPDLCTSLSDSSTDSSDTSNSWDYKRRGVNNKKLHKMRAAAMRLPKGPSLSPNARTSSSSSPSSPGGADAEPEKPISPPSCKRLKISDITSEASAPNVGTKSDAHRKRLEVFKQNLRVVNERIAKKYSELNCSGVRAAPGTIRRLRGGACVGINKFDDNPKKNPETKTEEKSAKKN</sequence>
<evidence type="ECO:0000313" key="3">
    <source>
        <dbReference type="RefSeq" id="XP_002134201.3"/>
    </source>
</evidence>